<feature type="transmembrane region" description="Helical" evidence="12">
    <location>
        <begin position="63"/>
        <end position="88"/>
    </location>
</feature>
<proteinExistence type="inferred from homology"/>
<feature type="transmembrane region" description="Helical" evidence="12">
    <location>
        <begin position="211"/>
        <end position="238"/>
    </location>
</feature>
<feature type="transmembrane region" description="Helical" evidence="12">
    <location>
        <begin position="132"/>
        <end position="150"/>
    </location>
</feature>
<keyword evidence="9" id="KW-0408">Iron</keyword>
<dbReference type="RefSeq" id="WP_052176527.1">
    <property type="nucleotide sequence ID" value="NZ_FNNA01000002.1"/>
</dbReference>
<dbReference type="InterPro" id="IPR005804">
    <property type="entry name" value="FA_desaturase_dom"/>
</dbReference>
<evidence type="ECO:0000256" key="4">
    <source>
        <dbReference type="ARBA" id="ARBA00022519"/>
    </source>
</evidence>
<sequence length="354" mass="38062">MKTLSRPAPVIAYGAAALFPALVLAAGALWGGAWVWVGFLWVAGVSQSIDTLAARALPDPPEGAAHLGADAVSLVLVAAHLMLLVLALRALAGAGPPLSGAAHAALFLGTGMFMGQVSNANAHELIHRGSRLLFRAGALVYVTLLFGHHVSAHRLVHHRHVATDADPNSARAGESFWRFFPRAWAGSFRAGLAAEKALAARQPGRVNPYRWWVGGGLACVALVALTLGPLAALIYLGLCLYAQMQLMLSDYVQHYGLRRARRADGRPEPVDARHSWDAPHLLSSLMLVNAPRHSDHHAHPARPWPALRLDRAALPRPLLPWSLPVMAAIALIPPLWRRVMDRRVARMQALPPGP</sequence>
<dbReference type="Pfam" id="PF00487">
    <property type="entry name" value="FA_desaturase"/>
    <property type="match status" value="1"/>
</dbReference>
<keyword evidence="5 12" id="KW-0812">Transmembrane</keyword>
<dbReference type="GO" id="GO:0006629">
    <property type="term" value="P:lipid metabolic process"/>
    <property type="evidence" value="ECO:0007669"/>
    <property type="project" value="InterPro"/>
</dbReference>
<dbReference type="InterPro" id="IPR033885">
    <property type="entry name" value="AlkB/XylM"/>
</dbReference>
<evidence type="ECO:0000256" key="10">
    <source>
        <dbReference type="ARBA" id="ARBA00023033"/>
    </source>
</evidence>
<keyword evidence="3" id="KW-1003">Cell membrane</keyword>
<keyword evidence="8" id="KW-0560">Oxidoreductase</keyword>
<feature type="transmembrane region" description="Helical" evidence="12">
    <location>
        <begin position="318"/>
        <end position="336"/>
    </location>
</feature>
<dbReference type="EMBL" id="FNNA01000002">
    <property type="protein sequence ID" value="SDW79412.1"/>
    <property type="molecule type" value="Genomic_DNA"/>
</dbReference>
<keyword evidence="7 12" id="KW-1133">Transmembrane helix</keyword>
<keyword evidence="4" id="KW-0997">Cell inner membrane</keyword>
<evidence type="ECO:0000256" key="1">
    <source>
        <dbReference type="ARBA" id="ARBA00004429"/>
    </source>
</evidence>
<evidence type="ECO:0000313" key="15">
    <source>
        <dbReference type="Proteomes" id="UP000182944"/>
    </source>
</evidence>
<dbReference type="Proteomes" id="UP000182944">
    <property type="component" value="Unassembled WGS sequence"/>
</dbReference>
<evidence type="ECO:0000256" key="2">
    <source>
        <dbReference type="ARBA" id="ARBA00010823"/>
    </source>
</evidence>
<dbReference type="CDD" id="cd03512">
    <property type="entry name" value="Alkane-hydroxylase"/>
    <property type="match status" value="1"/>
</dbReference>
<keyword evidence="6" id="KW-0479">Metal-binding</keyword>
<keyword evidence="10 14" id="KW-0503">Monooxygenase</keyword>
<dbReference type="GO" id="GO:0046872">
    <property type="term" value="F:metal ion binding"/>
    <property type="evidence" value="ECO:0007669"/>
    <property type="project" value="UniProtKB-KW"/>
</dbReference>
<evidence type="ECO:0000256" key="7">
    <source>
        <dbReference type="ARBA" id="ARBA00022989"/>
    </source>
</evidence>
<comment type="similarity">
    <text evidence="2">Belongs to the fatty acid desaturase type 1 family. AlkB subfamily.</text>
</comment>
<dbReference type="OrthoDB" id="4759734at2"/>
<feature type="domain" description="Fatty acid desaturase" evidence="13">
    <location>
        <begin position="104"/>
        <end position="314"/>
    </location>
</feature>
<accession>A0A1H2WFI4</accession>
<evidence type="ECO:0000256" key="8">
    <source>
        <dbReference type="ARBA" id="ARBA00023002"/>
    </source>
</evidence>
<keyword evidence="11 12" id="KW-0472">Membrane</keyword>
<dbReference type="AlphaFoldDB" id="A0A1H2WFI4"/>
<comment type="subcellular location">
    <subcellularLocation>
        <location evidence="1">Cell inner membrane</location>
        <topology evidence="1">Multi-pass membrane protein</topology>
    </subcellularLocation>
</comment>
<evidence type="ECO:0000259" key="13">
    <source>
        <dbReference type="Pfam" id="PF00487"/>
    </source>
</evidence>
<dbReference type="GO" id="GO:0005886">
    <property type="term" value="C:plasma membrane"/>
    <property type="evidence" value="ECO:0007669"/>
    <property type="project" value="UniProtKB-SubCell"/>
</dbReference>
<evidence type="ECO:0000313" key="14">
    <source>
        <dbReference type="EMBL" id="SDW79412.1"/>
    </source>
</evidence>
<feature type="transmembrane region" description="Helical" evidence="12">
    <location>
        <begin position="12"/>
        <end position="43"/>
    </location>
</feature>
<dbReference type="GO" id="GO:0004497">
    <property type="term" value="F:monooxygenase activity"/>
    <property type="evidence" value="ECO:0007669"/>
    <property type="project" value="UniProtKB-KW"/>
</dbReference>
<reference evidence="15" key="1">
    <citation type="submission" date="2016-10" db="EMBL/GenBank/DDBJ databases">
        <authorList>
            <person name="Varghese N."/>
            <person name="Submissions S."/>
        </authorList>
    </citation>
    <scope>NUCLEOTIDE SEQUENCE [LARGE SCALE GENOMIC DNA]</scope>
    <source>
        <strain evidence="15">DSM 29303</strain>
    </source>
</reference>
<dbReference type="STRING" id="1545044.SAMN05444276_102140"/>
<gene>
    <name evidence="14" type="ORF">SAMN05444276_102140</name>
</gene>
<keyword evidence="15" id="KW-1185">Reference proteome</keyword>
<protein>
    <submittedName>
        <fullName evidence="14">Alkane 1-monooxygenase</fullName>
    </submittedName>
</protein>
<evidence type="ECO:0000256" key="12">
    <source>
        <dbReference type="SAM" id="Phobius"/>
    </source>
</evidence>
<evidence type="ECO:0000256" key="5">
    <source>
        <dbReference type="ARBA" id="ARBA00022692"/>
    </source>
</evidence>
<name>A0A1H2WFI4_9RHOB</name>
<dbReference type="PANTHER" id="PTHR38674:SF1">
    <property type="entry name" value="ALKANE 1-MONOOXYGENASE 1"/>
    <property type="match status" value="1"/>
</dbReference>
<feature type="transmembrane region" description="Helical" evidence="12">
    <location>
        <begin position="100"/>
        <end position="120"/>
    </location>
</feature>
<organism evidence="14 15">
    <name type="scientific">Paracoccus sanguinis</name>
    <dbReference type="NCBI Taxonomy" id="1545044"/>
    <lineage>
        <taxon>Bacteria</taxon>
        <taxon>Pseudomonadati</taxon>
        <taxon>Pseudomonadota</taxon>
        <taxon>Alphaproteobacteria</taxon>
        <taxon>Rhodobacterales</taxon>
        <taxon>Paracoccaceae</taxon>
        <taxon>Paracoccus</taxon>
    </lineage>
</organism>
<dbReference type="PANTHER" id="PTHR38674">
    <property type="entry name" value="ALKANE 1-MONOOXYGENASE 1"/>
    <property type="match status" value="1"/>
</dbReference>
<evidence type="ECO:0000256" key="9">
    <source>
        <dbReference type="ARBA" id="ARBA00023004"/>
    </source>
</evidence>
<evidence type="ECO:0000256" key="6">
    <source>
        <dbReference type="ARBA" id="ARBA00022723"/>
    </source>
</evidence>
<evidence type="ECO:0000256" key="3">
    <source>
        <dbReference type="ARBA" id="ARBA00022475"/>
    </source>
</evidence>
<evidence type="ECO:0000256" key="11">
    <source>
        <dbReference type="ARBA" id="ARBA00023136"/>
    </source>
</evidence>